<dbReference type="AlphaFoldDB" id="A0AAQ3JKH6"/>
<protein>
    <submittedName>
        <fullName evidence="1">Uncharacterized protein</fullName>
    </submittedName>
</protein>
<dbReference type="Proteomes" id="UP001243496">
    <property type="component" value="Chromosome"/>
</dbReference>
<proteinExistence type="predicted"/>
<sequence length="87" mass="9892">MAKKGMLTRKQYKSIKKMDHNDMETWVESIYQSGYNDGRKSVPGIDLEEVKKVILNIKGIGEKKATAIIESLDINMAKKVESTQKEC</sequence>
<gene>
    <name evidence="1" type="ORF">RBI15_05080</name>
</gene>
<dbReference type="GeneID" id="92740754"/>
<dbReference type="RefSeq" id="WP_306857981.1">
    <property type="nucleotide sequence ID" value="NZ_CP132968.1"/>
</dbReference>
<evidence type="ECO:0000313" key="1">
    <source>
        <dbReference type="EMBL" id="WMD17471.1"/>
    </source>
</evidence>
<evidence type="ECO:0000313" key="2">
    <source>
        <dbReference type="Proteomes" id="UP001243496"/>
    </source>
</evidence>
<name>A0AAQ3JKH6_ANAHA</name>
<accession>A0AAQ3JKH6</accession>
<organism evidence="1 2">
    <name type="scientific">Anaerostipes hadrus</name>
    <dbReference type="NCBI Taxonomy" id="649756"/>
    <lineage>
        <taxon>Bacteria</taxon>
        <taxon>Bacillati</taxon>
        <taxon>Bacillota</taxon>
        <taxon>Clostridia</taxon>
        <taxon>Lachnospirales</taxon>
        <taxon>Lachnospiraceae</taxon>
        <taxon>Anaerostipes</taxon>
    </lineage>
</organism>
<dbReference type="EMBL" id="CP132968">
    <property type="protein sequence ID" value="WMD17471.1"/>
    <property type="molecule type" value="Genomic_DNA"/>
</dbReference>
<reference evidence="1" key="1">
    <citation type="submission" date="2023-08" db="EMBL/GenBank/DDBJ databases">
        <title>Complete Genome Sequences of butyrate producing Anaerostipes hadrus strains BA1 and GIF7 isolated from the terminal ileum of a healthy lean male.</title>
        <authorList>
            <person name="Low A."/>
            <person name="Sheludchenko M."/>
            <person name="Cheng H.E."/>
            <person name="Koh X.Q."/>
            <person name="Lee J."/>
        </authorList>
    </citation>
    <scope>NUCLEOTIDE SEQUENCE</scope>
    <source>
        <strain evidence="1">BA1</strain>
    </source>
</reference>